<evidence type="ECO:0000256" key="1">
    <source>
        <dbReference type="ARBA" id="ARBA00022737"/>
    </source>
</evidence>
<sequence length="322" mass="32658">MTISEKDRKSLRPVAFAGIVFSTVALTSCLITFPMIIHYIQTLESSVEMDLEYCKSRARDIWKEMLDIQMGKNNEKSDKIAKMILTHRRLARDTLGDYWQRRLHDFEARDDPVQSRGGGGGGSSSGCCTCQRGPPGPPGEPGRDGKDGPDGAIGDLGPPGPPAPMVSNLMDAFPPQCPCEAPPGSPGPKGPPGSDGPPGEPGPDGDDGKAGDSGVRGPPGLPGAPGMPGRPGPPGEPGQYKTEVGPPGRPGIPGRPGQPGPPGNPGTPGEQGPQGPPGTAGPPGPPGPPGNHGAPGEPGATGPPGVSGNCDHCAQPRLAPGF</sequence>
<dbReference type="WBParaSite" id="SSTP_0000343600.1">
    <property type="protein sequence ID" value="SSTP_0000343600.1"/>
    <property type="gene ID" value="SSTP_0000343600"/>
</dbReference>
<keyword evidence="1" id="KW-0677">Repeat</keyword>
<name>A0A0K0E1R8_STRER</name>
<evidence type="ECO:0000259" key="4">
    <source>
        <dbReference type="SMART" id="SM01088"/>
    </source>
</evidence>
<dbReference type="AlphaFoldDB" id="A0A0K0E1R8"/>
<evidence type="ECO:0000313" key="5">
    <source>
        <dbReference type="Proteomes" id="UP000035681"/>
    </source>
</evidence>
<keyword evidence="3" id="KW-1133">Transmembrane helix</keyword>
<dbReference type="GO" id="GO:0042302">
    <property type="term" value="F:structural constituent of cuticle"/>
    <property type="evidence" value="ECO:0007669"/>
    <property type="project" value="InterPro"/>
</dbReference>
<accession>A0A0K0E1R8</accession>
<evidence type="ECO:0000313" key="7">
    <source>
        <dbReference type="WBParaSite" id="TCONS_00001561.p1"/>
    </source>
</evidence>
<feature type="domain" description="Nematode cuticle collagen N-terminal" evidence="4">
    <location>
        <begin position="13"/>
        <end position="65"/>
    </location>
</feature>
<dbReference type="WBParaSite" id="TCONS_00001561.p1">
    <property type="protein sequence ID" value="TCONS_00001561.p1"/>
    <property type="gene ID" value="XLOC_001437"/>
</dbReference>
<feature type="transmembrane region" description="Helical" evidence="3">
    <location>
        <begin position="14"/>
        <end position="40"/>
    </location>
</feature>
<feature type="compositionally biased region" description="Low complexity" evidence="2">
    <location>
        <begin position="291"/>
        <end position="304"/>
    </location>
</feature>
<dbReference type="Pfam" id="PF01391">
    <property type="entry name" value="Collagen"/>
    <property type="match status" value="2"/>
</dbReference>
<dbReference type="Proteomes" id="UP000035681">
    <property type="component" value="Unplaced"/>
</dbReference>
<evidence type="ECO:0000313" key="6">
    <source>
        <dbReference type="WBParaSite" id="SSTP_0000343600.1"/>
    </source>
</evidence>
<evidence type="ECO:0000256" key="3">
    <source>
        <dbReference type="SAM" id="Phobius"/>
    </source>
</evidence>
<feature type="compositionally biased region" description="Pro residues" evidence="2">
    <location>
        <begin position="175"/>
        <end position="201"/>
    </location>
</feature>
<dbReference type="InterPro" id="IPR002486">
    <property type="entry name" value="Col_cuticle_N"/>
</dbReference>
<keyword evidence="3" id="KW-0812">Transmembrane</keyword>
<feature type="compositionally biased region" description="Pro residues" evidence="2">
    <location>
        <begin position="256"/>
        <end position="265"/>
    </location>
</feature>
<dbReference type="PANTHER" id="PTHR24637:SF390">
    <property type="entry name" value="CUTICLE COLLAGEN 14"/>
    <property type="match status" value="1"/>
</dbReference>
<evidence type="ECO:0000256" key="2">
    <source>
        <dbReference type="SAM" id="MobiDB-lite"/>
    </source>
</evidence>
<feature type="compositionally biased region" description="Pro residues" evidence="2">
    <location>
        <begin position="274"/>
        <end position="289"/>
    </location>
</feature>
<dbReference type="PROSITE" id="PS51257">
    <property type="entry name" value="PROKAR_LIPOPROTEIN"/>
    <property type="match status" value="1"/>
</dbReference>
<proteinExistence type="predicted"/>
<dbReference type="InterPro" id="IPR008160">
    <property type="entry name" value="Collagen"/>
</dbReference>
<dbReference type="Pfam" id="PF01484">
    <property type="entry name" value="Col_cuticle_N"/>
    <property type="match status" value="1"/>
</dbReference>
<keyword evidence="5" id="KW-1185">Reference proteome</keyword>
<dbReference type="STRING" id="6248.A0A0K0E1R8"/>
<dbReference type="PANTHER" id="PTHR24637">
    <property type="entry name" value="COLLAGEN"/>
    <property type="match status" value="1"/>
</dbReference>
<keyword evidence="3" id="KW-0472">Membrane</keyword>
<dbReference type="SMART" id="SM01088">
    <property type="entry name" value="Col_cuticle_N"/>
    <property type="match status" value="1"/>
</dbReference>
<reference evidence="6" key="1">
    <citation type="submission" date="2015-08" db="UniProtKB">
        <authorList>
            <consortium name="WormBaseParasite"/>
        </authorList>
    </citation>
    <scope>IDENTIFICATION</scope>
</reference>
<feature type="region of interest" description="Disordered" evidence="2">
    <location>
        <begin position="110"/>
        <end position="322"/>
    </location>
</feature>
<protein>
    <submittedName>
        <fullName evidence="6 7">Col_cuticle_N domain-containing protein</fullName>
    </submittedName>
</protein>
<organism evidence="6">
    <name type="scientific">Strongyloides stercoralis</name>
    <name type="common">Threadworm</name>
    <dbReference type="NCBI Taxonomy" id="6248"/>
    <lineage>
        <taxon>Eukaryota</taxon>
        <taxon>Metazoa</taxon>
        <taxon>Ecdysozoa</taxon>
        <taxon>Nematoda</taxon>
        <taxon>Chromadorea</taxon>
        <taxon>Rhabditida</taxon>
        <taxon>Tylenchina</taxon>
        <taxon>Panagrolaimomorpha</taxon>
        <taxon>Strongyloidoidea</taxon>
        <taxon>Strongyloididae</taxon>
        <taxon>Strongyloides</taxon>
    </lineage>
</organism>